<evidence type="ECO:0008006" key="6">
    <source>
        <dbReference type="Google" id="ProtNLM"/>
    </source>
</evidence>
<dbReference type="GO" id="GO:0005685">
    <property type="term" value="C:U1 snRNP"/>
    <property type="evidence" value="ECO:0007669"/>
    <property type="project" value="InterPro"/>
</dbReference>
<proteinExistence type="inferred from homology"/>
<feature type="compositionally biased region" description="Basic and acidic residues" evidence="3">
    <location>
        <begin position="359"/>
        <end position="405"/>
    </location>
</feature>
<dbReference type="PANTHER" id="PTHR12375">
    <property type="entry name" value="RNA-BINDING PROTEIN LUC7-RELATED"/>
    <property type="match status" value="1"/>
</dbReference>
<evidence type="ECO:0000256" key="1">
    <source>
        <dbReference type="ARBA" id="ARBA00005655"/>
    </source>
</evidence>
<reference evidence="4" key="3">
    <citation type="submission" date="2025-09" db="UniProtKB">
        <authorList>
            <consortium name="Ensembl"/>
        </authorList>
    </citation>
    <scope>IDENTIFICATION</scope>
</reference>
<evidence type="ECO:0000313" key="5">
    <source>
        <dbReference type="Proteomes" id="UP001501940"/>
    </source>
</evidence>
<dbReference type="GO" id="GO:0006376">
    <property type="term" value="P:mRNA splice site recognition"/>
    <property type="evidence" value="ECO:0007669"/>
    <property type="project" value="InterPro"/>
</dbReference>
<feature type="coiled-coil region" evidence="2">
    <location>
        <begin position="137"/>
        <end position="215"/>
    </location>
</feature>
<dbReference type="AlphaFoldDB" id="A0AAQ5Y9S0"/>
<dbReference type="Pfam" id="PF03194">
    <property type="entry name" value="LUC7"/>
    <property type="match status" value="1"/>
</dbReference>
<feature type="region of interest" description="Disordered" evidence="3">
    <location>
        <begin position="277"/>
        <end position="405"/>
    </location>
</feature>
<reference evidence="4 5" key="1">
    <citation type="submission" date="2022-01" db="EMBL/GenBank/DDBJ databases">
        <title>A chromosome-scale genome assembly of the false clownfish, Amphiprion ocellaris.</title>
        <authorList>
            <person name="Ryu T."/>
        </authorList>
    </citation>
    <scope>NUCLEOTIDE SEQUENCE [LARGE SCALE GENOMIC DNA]</scope>
</reference>
<accession>A0AAQ5Y9S0</accession>
<protein>
    <recommendedName>
        <fullName evidence="6">LUC7-like (S. cerevisiae)</fullName>
    </recommendedName>
</protein>
<evidence type="ECO:0000313" key="4">
    <source>
        <dbReference type="Ensembl" id="ENSAOCP00000050498.1"/>
    </source>
</evidence>
<dbReference type="GO" id="GO:0003729">
    <property type="term" value="F:mRNA binding"/>
    <property type="evidence" value="ECO:0007669"/>
    <property type="project" value="InterPro"/>
</dbReference>
<feature type="compositionally biased region" description="Basic residues" evidence="3">
    <location>
        <begin position="300"/>
        <end position="358"/>
    </location>
</feature>
<comment type="similarity">
    <text evidence="1">Belongs to the Luc7 family.</text>
</comment>
<feature type="compositionally biased region" description="Basic and acidic residues" evidence="3">
    <location>
        <begin position="277"/>
        <end position="299"/>
    </location>
</feature>
<name>A0AAQ5Y9S0_AMPOC</name>
<dbReference type="Ensembl" id="ENSAOCT00000079042.1">
    <property type="protein sequence ID" value="ENSAOCP00000050498.1"/>
    <property type="gene ID" value="ENSAOCG00000024266.2"/>
</dbReference>
<keyword evidence="5" id="KW-1185">Reference proteome</keyword>
<evidence type="ECO:0000256" key="2">
    <source>
        <dbReference type="SAM" id="Coils"/>
    </source>
</evidence>
<reference evidence="4" key="2">
    <citation type="submission" date="2025-08" db="UniProtKB">
        <authorList>
            <consortium name="Ensembl"/>
        </authorList>
    </citation>
    <scope>IDENTIFICATION</scope>
</reference>
<organism evidence="4 5">
    <name type="scientific">Amphiprion ocellaris</name>
    <name type="common">Clown anemonefish</name>
    <dbReference type="NCBI Taxonomy" id="80972"/>
    <lineage>
        <taxon>Eukaryota</taxon>
        <taxon>Metazoa</taxon>
        <taxon>Chordata</taxon>
        <taxon>Craniata</taxon>
        <taxon>Vertebrata</taxon>
        <taxon>Euteleostomi</taxon>
        <taxon>Actinopterygii</taxon>
        <taxon>Neopterygii</taxon>
        <taxon>Teleostei</taxon>
        <taxon>Neoteleostei</taxon>
        <taxon>Acanthomorphata</taxon>
        <taxon>Ovalentaria</taxon>
        <taxon>Pomacentridae</taxon>
        <taxon>Amphiprion</taxon>
    </lineage>
</organism>
<sequence>MSAQAQMRALLDQLMGTARDGSVYLCQPTSICKGVAEKPHVHRAEMRRGRGSSSLMSESAKVIFSTAVHMTSCLEPIPPPSSVKYWKEEATETEYRMDLGECTKIHDLALRADYEIASKERDLFFELDAVDHLESFIADCDRRTELAKKRLAETQEEISAEVAAKAEKVHELNEEIGKLLAKAEQLGAEGNVDEAQKVLQEVEKVRTRKKDAEEEYRNSMPASSFQQQKLRVCEVCSAYLGLHDNDRRLADHFGGKLHLGFIQIREKLDQLKKTVVDKQEKRNQERLKRREEREKEERMRRRTRSRSREHRRSRSRDRRRRRSRSSSRDRRRSRSRSRERRRRHRSRSRSRSRGHRHSHEQSSRHKSSRDRERSSRDRSRERDRRDGMNGRSDARRADDRDMGDL</sequence>
<dbReference type="InterPro" id="IPR004882">
    <property type="entry name" value="Luc7-rel"/>
</dbReference>
<keyword evidence="2" id="KW-0175">Coiled coil</keyword>
<evidence type="ECO:0000256" key="3">
    <source>
        <dbReference type="SAM" id="MobiDB-lite"/>
    </source>
</evidence>
<dbReference type="GeneTree" id="ENSGT00950000183213"/>
<dbReference type="Proteomes" id="UP001501940">
    <property type="component" value="Chromosome 18"/>
</dbReference>